<dbReference type="Proteomes" id="UP000316714">
    <property type="component" value="Unassembled WGS sequence"/>
</dbReference>
<organism evidence="1 2">
    <name type="scientific">Posidoniimonas corsicana</name>
    <dbReference type="NCBI Taxonomy" id="1938618"/>
    <lineage>
        <taxon>Bacteria</taxon>
        <taxon>Pseudomonadati</taxon>
        <taxon>Planctomycetota</taxon>
        <taxon>Planctomycetia</taxon>
        <taxon>Pirellulales</taxon>
        <taxon>Lacipirellulaceae</taxon>
        <taxon>Posidoniimonas</taxon>
    </lineage>
</organism>
<accession>A0A5C5VI27</accession>
<proteinExistence type="predicted"/>
<protein>
    <recommendedName>
        <fullName evidence="3">YCII-related domain-containing protein</fullName>
    </recommendedName>
</protein>
<dbReference type="OrthoDB" id="9795306at2"/>
<comment type="caution">
    <text evidence="1">The sequence shown here is derived from an EMBL/GenBank/DDBJ whole genome shotgun (WGS) entry which is preliminary data.</text>
</comment>
<sequence>MEYIALIHKNADSAPTSDEWDRFFELATATGMFRGGSEIGARLSLGMKQVEDSTLNLVGFMRFEAYDSAQLKELLLKHPVIQHGGTIELCEMPQSPRTGEVDR</sequence>
<evidence type="ECO:0000313" key="2">
    <source>
        <dbReference type="Proteomes" id="UP000316714"/>
    </source>
</evidence>
<gene>
    <name evidence="1" type="ORF">KOR34_32630</name>
</gene>
<keyword evidence="2" id="KW-1185">Reference proteome</keyword>
<dbReference type="EMBL" id="SIHJ01000001">
    <property type="protein sequence ID" value="TWT38294.1"/>
    <property type="molecule type" value="Genomic_DNA"/>
</dbReference>
<dbReference type="RefSeq" id="WP_146565718.1">
    <property type="nucleotide sequence ID" value="NZ_SIHJ01000001.1"/>
</dbReference>
<dbReference type="AlphaFoldDB" id="A0A5C5VI27"/>
<evidence type="ECO:0000313" key="1">
    <source>
        <dbReference type="EMBL" id="TWT38294.1"/>
    </source>
</evidence>
<evidence type="ECO:0008006" key="3">
    <source>
        <dbReference type="Google" id="ProtNLM"/>
    </source>
</evidence>
<reference evidence="1 2" key="1">
    <citation type="submission" date="2019-02" db="EMBL/GenBank/DDBJ databases">
        <title>Deep-cultivation of Planctomycetes and their phenomic and genomic characterization uncovers novel biology.</title>
        <authorList>
            <person name="Wiegand S."/>
            <person name="Jogler M."/>
            <person name="Boedeker C."/>
            <person name="Pinto D."/>
            <person name="Vollmers J."/>
            <person name="Rivas-Marin E."/>
            <person name="Kohn T."/>
            <person name="Peeters S.H."/>
            <person name="Heuer A."/>
            <person name="Rast P."/>
            <person name="Oberbeckmann S."/>
            <person name="Bunk B."/>
            <person name="Jeske O."/>
            <person name="Meyerdierks A."/>
            <person name="Storesund J.E."/>
            <person name="Kallscheuer N."/>
            <person name="Luecker S."/>
            <person name="Lage O.M."/>
            <person name="Pohl T."/>
            <person name="Merkel B.J."/>
            <person name="Hornburger P."/>
            <person name="Mueller R.-W."/>
            <person name="Bruemmer F."/>
            <person name="Labrenz M."/>
            <person name="Spormann A.M."/>
            <person name="Op Den Camp H."/>
            <person name="Overmann J."/>
            <person name="Amann R."/>
            <person name="Jetten M.S.M."/>
            <person name="Mascher T."/>
            <person name="Medema M.H."/>
            <person name="Devos D.P."/>
            <person name="Kaster A.-K."/>
            <person name="Ovreas L."/>
            <person name="Rohde M."/>
            <person name="Galperin M.Y."/>
            <person name="Jogler C."/>
        </authorList>
    </citation>
    <scope>NUCLEOTIDE SEQUENCE [LARGE SCALE GENOMIC DNA]</scope>
    <source>
        <strain evidence="1 2">KOR34</strain>
    </source>
</reference>
<name>A0A5C5VI27_9BACT</name>